<name>A0A2T4C6X6_TRILO</name>
<keyword evidence="3" id="KW-1185">Reference proteome</keyword>
<reference evidence="2 3" key="1">
    <citation type="submission" date="2016-07" db="EMBL/GenBank/DDBJ databases">
        <title>Multiple horizontal gene transfer events from other fungi enriched the ability of initially mycotrophic Trichoderma (Ascomycota) to feed on dead plant biomass.</title>
        <authorList>
            <consortium name="DOE Joint Genome Institute"/>
            <person name="Aerts A."/>
            <person name="Atanasova L."/>
            <person name="Chenthamara K."/>
            <person name="Zhang J."/>
            <person name="Grujic M."/>
            <person name="Henrissat B."/>
            <person name="Kuo A."/>
            <person name="Salamov A."/>
            <person name="Lipzen A."/>
            <person name="Labutti K."/>
            <person name="Barry K."/>
            <person name="Miao Y."/>
            <person name="Rahimi M.J."/>
            <person name="Shen Q."/>
            <person name="Grigoriev I.V."/>
            <person name="Kubicek C.P."/>
            <person name="Druzhinina I.S."/>
        </authorList>
    </citation>
    <scope>NUCLEOTIDE SEQUENCE [LARGE SCALE GENOMIC DNA]</scope>
    <source>
        <strain evidence="2 3">ATCC 18648</strain>
    </source>
</reference>
<dbReference type="EMBL" id="KZ679130">
    <property type="protein sequence ID" value="PTB77284.1"/>
    <property type="molecule type" value="Genomic_DNA"/>
</dbReference>
<evidence type="ECO:0000313" key="3">
    <source>
        <dbReference type="Proteomes" id="UP000240760"/>
    </source>
</evidence>
<evidence type="ECO:0000256" key="1">
    <source>
        <dbReference type="SAM" id="MobiDB-lite"/>
    </source>
</evidence>
<accession>A0A2T4C6X6</accession>
<feature type="region of interest" description="Disordered" evidence="1">
    <location>
        <begin position="19"/>
        <end position="40"/>
    </location>
</feature>
<feature type="region of interest" description="Disordered" evidence="1">
    <location>
        <begin position="97"/>
        <end position="136"/>
    </location>
</feature>
<protein>
    <submittedName>
        <fullName evidence="2">Uncharacterized protein</fullName>
    </submittedName>
</protein>
<gene>
    <name evidence="2" type="ORF">M440DRAFT_276526</name>
</gene>
<sequence length="212" mass="23981">MILDSPRFVCRLPQPASGQTLYRGSRKGLAPTRPIDRGQQNIRDSSVLMRAARCLSLEALSMHHRGAKWLLYVGIMRVNHKRERCDIPQHTRDAISIVGGQKQQAMKSRSRSSDDPPWEPPFSHPPRKKNEGLWRPADNDRHQILHDVKRGSTEPEPAEVTPIWSTAMESDREAKKMVSAPPCAKAHVTRLAPNLFKHQIQASRMLRNVPGA</sequence>
<organism evidence="2 3">
    <name type="scientific">Trichoderma longibrachiatum ATCC 18648</name>
    <dbReference type="NCBI Taxonomy" id="983965"/>
    <lineage>
        <taxon>Eukaryota</taxon>
        <taxon>Fungi</taxon>
        <taxon>Dikarya</taxon>
        <taxon>Ascomycota</taxon>
        <taxon>Pezizomycotina</taxon>
        <taxon>Sordariomycetes</taxon>
        <taxon>Hypocreomycetidae</taxon>
        <taxon>Hypocreales</taxon>
        <taxon>Hypocreaceae</taxon>
        <taxon>Trichoderma</taxon>
    </lineage>
</organism>
<evidence type="ECO:0000313" key="2">
    <source>
        <dbReference type="EMBL" id="PTB77284.1"/>
    </source>
</evidence>
<dbReference type="Proteomes" id="UP000240760">
    <property type="component" value="Unassembled WGS sequence"/>
</dbReference>
<proteinExistence type="predicted"/>
<dbReference type="AlphaFoldDB" id="A0A2T4C6X6"/>